<dbReference type="CDD" id="cd16031">
    <property type="entry name" value="G6S_like"/>
    <property type="match status" value="1"/>
</dbReference>
<dbReference type="PANTHER" id="PTHR43108:SF6">
    <property type="entry name" value="N-SULPHOGLUCOSAMINE SULPHOHYDROLASE"/>
    <property type="match status" value="1"/>
</dbReference>
<proteinExistence type="predicted"/>
<dbReference type="InterPro" id="IPR000917">
    <property type="entry name" value="Sulfatase_N"/>
</dbReference>
<dbReference type="InterPro" id="IPR017850">
    <property type="entry name" value="Alkaline_phosphatase_core_sf"/>
</dbReference>
<reference evidence="2 3" key="1">
    <citation type="submission" date="2019-02" db="EMBL/GenBank/DDBJ databases">
        <title>Deep-cultivation of Planctomycetes and their phenomic and genomic characterization uncovers novel biology.</title>
        <authorList>
            <person name="Wiegand S."/>
            <person name="Jogler M."/>
            <person name="Boedeker C."/>
            <person name="Pinto D."/>
            <person name="Vollmers J."/>
            <person name="Rivas-Marin E."/>
            <person name="Kohn T."/>
            <person name="Peeters S.H."/>
            <person name="Heuer A."/>
            <person name="Rast P."/>
            <person name="Oberbeckmann S."/>
            <person name="Bunk B."/>
            <person name="Jeske O."/>
            <person name="Meyerdierks A."/>
            <person name="Storesund J.E."/>
            <person name="Kallscheuer N."/>
            <person name="Luecker S."/>
            <person name="Lage O.M."/>
            <person name="Pohl T."/>
            <person name="Merkel B.J."/>
            <person name="Hornburger P."/>
            <person name="Mueller R.-W."/>
            <person name="Bruemmer F."/>
            <person name="Labrenz M."/>
            <person name="Spormann A.M."/>
            <person name="Op den Camp H."/>
            <person name="Overmann J."/>
            <person name="Amann R."/>
            <person name="Jetten M.S.M."/>
            <person name="Mascher T."/>
            <person name="Medema M.H."/>
            <person name="Devos D.P."/>
            <person name="Kaster A.-K."/>
            <person name="Ovreas L."/>
            <person name="Rohde M."/>
            <person name="Galperin M.Y."/>
            <person name="Jogler C."/>
        </authorList>
    </citation>
    <scope>NUCLEOTIDE SEQUENCE [LARGE SCALE GENOMIC DNA]</scope>
    <source>
        <strain evidence="2 3">Pan216</strain>
    </source>
</reference>
<dbReference type="EMBL" id="CP036279">
    <property type="protein sequence ID" value="QDU61430.1"/>
    <property type="molecule type" value="Genomic_DNA"/>
</dbReference>
<evidence type="ECO:0000313" key="2">
    <source>
        <dbReference type="EMBL" id="QDU61430.1"/>
    </source>
</evidence>
<evidence type="ECO:0000259" key="1">
    <source>
        <dbReference type="Pfam" id="PF00884"/>
    </source>
</evidence>
<dbReference type="Gene3D" id="3.40.720.10">
    <property type="entry name" value="Alkaline Phosphatase, subunit A"/>
    <property type="match status" value="1"/>
</dbReference>
<keyword evidence="3" id="KW-1185">Reference proteome</keyword>
<dbReference type="RefSeq" id="WP_145258026.1">
    <property type="nucleotide sequence ID" value="NZ_CP036279.1"/>
</dbReference>
<dbReference type="OrthoDB" id="237120at2"/>
<accession>A0A518B360</accession>
<feature type="domain" description="Sulfatase N-terminal" evidence="1">
    <location>
        <begin position="30"/>
        <end position="361"/>
    </location>
</feature>
<gene>
    <name evidence="2" type="ORF">Pan216_22860</name>
</gene>
<dbReference type="Proteomes" id="UP000317093">
    <property type="component" value="Chromosome"/>
</dbReference>
<keyword evidence="2" id="KW-0378">Hydrolase</keyword>
<dbReference type="SUPFAM" id="SSF53649">
    <property type="entry name" value="Alkaline phosphatase-like"/>
    <property type="match status" value="1"/>
</dbReference>
<dbReference type="KEGG" id="knv:Pan216_22860"/>
<dbReference type="Pfam" id="PF00884">
    <property type="entry name" value="Sulfatase"/>
    <property type="match status" value="1"/>
</dbReference>
<evidence type="ECO:0000313" key="3">
    <source>
        <dbReference type="Proteomes" id="UP000317093"/>
    </source>
</evidence>
<dbReference type="EC" id="3.1.6.1" evidence="2"/>
<sequence>MQRLLSSIVAIAIGSTFVTATKAGAEQPPSILFFFADDQRHDTLGCAGHPIVKTPTIDRLAAEGVRFNNAFVTTSICWVSRSTILTGLTARSFGTPTQPDAIKPEALGQLYPDLLRQAGYRTGFYGKWHAHTPKGFNPKDHYDEFEKISRNPYFKKQADGTERHTSELIGDGAVAFLESQPKDQPFCLNLWFNAAHAEDRDKRPGIGHYPWPKAVDGMYDDLTMAPPRLDDPAIYAGQPDFLKNSLNRERYFWRWDTPEKYQTNMRAYYRMISGIDGVIARVLETLRERGLADNTIVIYSADNGYYMGDRGFAGKWSHYEQSLRVPMIVVDPRLPKEKRGRVDERMVLNLDLPSTFLDWAGTTIPSEYQGESLAPLVAGEPTSDWRRDFFCEHVSLAPNITWEGIRGPRYVYARYFDQWPVYEFLHDLEKDPDQLTNFASNPAYASVLDTMRARCDEEVAVHGGPLAPIDERRSGVHRKKK</sequence>
<name>A0A518B360_9BACT</name>
<organism evidence="2 3">
    <name type="scientific">Kolteria novifilia</name>
    <dbReference type="NCBI Taxonomy" id="2527975"/>
    <lineage>
        <taxon>Bacteria</taxon>
        <taxon>Pseudomonadati</taxon>
        <taxon>Planctomycetota</taxon>
        <taxon>Planctomycetia</taxon>
        <taxon>Kolteriales</taxon>
        <taxon>Kolteriaceae</taxon>
        <taxon>Kolteria</taxon>
    </lineage>
</organism>
<dbReference type="PANTHER" id="PTHR43108">
    <property type="entry name" value="N-ACETYLGLUCOSAMINE-6-SULFATASE FAMILY MEMBER"/>
    <property type="match status" value="1"/>
</dbReference>
<dbReference type="GO" id="GO:0004065">
    <property type="term" value="F:arylsulfatase activity"/>
    <property type="evidence" value="ECO:0007669"/>
    <property type="project" value="UniProtKB-EC"/>
</dbReference>
<dbReference type="AlphaFoldDB" id="A0A518B360"/>
<protein>
    <submittedName>
        <fullName evidence="2">Arylsulfatase</fullName>
        <ecNumber evidence="2">3.1.6.1</ecNumber>
    </submittedName>
</protein>